<evidence type="ECO:0000313" key="3">
    <source>
        <dbReference type="Proteomes" id="UP000186277"/>
    </source>
</evidence>
<organism evidence="2 3">
    <name type="scientific">Xenorhabdus thuongxuanensis</name>
    <dbReference type="NCBI Taxonomy" id="1873484"/>
    <lineage>
        <taxon>Bacteria</taxon>
        <taxon>Pseudomonadati</taxon>
        <taxon>Pseudomonadota</taxon>
        <taxon>Gammaproteobacteria</taxon>
        <taxon>Enterobacterales</taxon>
        <taxon>Morganellaceae</taxon>
        <taxon>Xenorhabdus</taxon>
    </lineage>
</organism>
<keyword evidence="1" id="KW-1133">Transmembrane helix</keyword>
<accession>A0A1Q5U490</accession>
<feature type="transmembrane region" description="Helical" evidence="1">
    <location>
        <begin position="125"/>
        <end position="145"/>
    </location>
</feature>
<gene>
    <name evidence="2" type="ORF">Xentx_01567</name>
</gene>
<keyword evidence="3" id="KW-1185">Reference proteome</keyword>
<comment type="caution">
    <text evidence="2">The sequence shown here is derived from an EMBL/GenBank/DDBJ whole genome shotgun (WGS) entry which is preliminary data.</text>
</comment>
<dbReference type="OrthoDB" id="6447640at2"/>
<feature type="transmembrane region" description="Helical" evidence="1">
    <location>
        <begin position="88"/>
        <end position="113"/>
    </location>
</feature>
<dbReference type="AlphaFoldDB" id="A0A1Q5U490"/>
<keyword evidence="1" id="KW-0472">Membrane</keyword>
<sequence>MDNREEKLRTIAEQVVDSLKLLPQDGQERQVTISVGGNSHGSIHVGSVVNINPPTPPRPRELHERDGQELLAMKQQLLTKNKDAKWRCYFNTPCLLFFSLVLMAFGFALWNAYMVLWGGGSSGLLLFNEKTLVIFVSWSVLIYICGKKMDKHRKIENIIIDENKNIIDTINVILRRRNS</sequence>
<reference evidence="2 3" key="1">
    <citation type="submission" date="2016-09" db="EMBL/GenBank/DDBJ databases">
        <title>Xenorhabdus thuongxuanensis sp. nov. and Xenorhabdus eapokensis sp. nov., isolated from Steinernema species.</title>
        <authorList>
            <person name="Kaempfer P."/>
            <person name="Tobias N.J."/>
            <person name="Phan Ke L."/>
            <person name="Bode H.B."/>
            <person name="Glaeser S.P."/>
        </authorList>
    </citation>
    <scope>NUCLEOTIDE SEQUENCE [LARGE SCALE GENOMIC DNA]</scope>
    <source>
        <strain evidence="2 3">30TX1</strain>
    </source>
</reference>
<dbReference type="EMBL" id="MKGR01000008">
    <property type="protein sequence ID" value="OKP07290.1"/>
    <property type="molecule type" value="Genomic_DNA"/>
</dbReference>
<evidence type="ECO:0000313" key="2">
    <source>
        <dbReference type="EMBL" id="OKP07290.1"/>
    </source>
</evidence>
<dbReference type="Proteomes" id="UP000186277">
    <property type="component" value="Unassembled WGS sequence"/>
</dbReference>
<protein>
    <submittedName>
        <fullName evidence="2">Uncharacterized protein</fullName>
    </submittedName>
</protein>
<dbReference type="RefSeq" id="WP_074019680.1">
    <property type="nucleotide sequence ID" value="NZ_CAWMWP010000109.1"/>
</dbReference>
<keyword evidence="1" id="KW-0812">Transmembrane</keyword>
<proteinExistence type="predicted"/>
<name>A0A1Q5U490_9GAMM</name>
<evidence type="ECO:0000256" key="1">
    <source>
        <dbReference type="SAM" id="Phobius"/>
    </source>
</evidence>